<dbReference type="Proteomes" id="UP000620124">
    <property type="component" value="Unassembled WGS sequence"/>
</dbReference>
<keyword evidence="3" id="KW-1185">Reference proteome</keyword>
<comment type="caution">
    <text evidence="2">The sequence shown here is derived from an EMBL/GenBank/DDBJ whole genome shotgun (WGS) entry which is preliminary data.</text>
</comment>
<dbReference type="AlphaFoldDB" id="A0A8H6YQJ9"/>
<accession>A0A8H6YQJ9</accession>
<sequence>MDSPFRSLLHTNTVPSDADCDRIRTLLHRSRKQVEDLSRKIHDMGRQLDDLTRQRDDLTQYIDAHFALVSPARRLPQDIIRAIFVACMPSTRNAVMSPDDSPLLLCQICSAWRQLALTTPQLWASLHIVVPSPSKINQLTQTVGSWLSRSGIVPLSISMVTSSSYPTFDDINIDHDLTELLSLLADMTSRWHRIRMIPPAFSSFKPLSHLSAADFPILKTLSIGSSSLFGVASVESSPWQSLSLLTAPNLRSVSISSGYDFAHLQLPWTQLTHLSIDGTPYVWPRPFNIQDAITVMQRCLNLRTCGFILAETADPSVPLAPVCLPYLWHLSLVDDMGDLEADRLFTKLSLPNLRSLKYTCVSIPIFHTPRHIFLPSLERLSLNVSGLESSHLIESLRLLPLLIDLELVRDPVLASAPGTTMSLPDPDFLARLIPHSTSPLCPNLRRLHLSHFRALSDETILAFIRARTTSVSDAGPVARLERIVVQLARESTSNLAAALEEVIAGGLQLSLEYSSPPSFQKYSPWENAEEKDLV</sequence>
<organism evidence="2 3">
    <name type="scientific">Mycena venus</name>
    <dbReference type="NCBI Taxonomy" id="2733690"/>
    <lineage>
        <taxon>Eukaryota</taxon>
        <taxon>Fungi</taxon>
        <taxon>Dikarya</taxon>
        <taxon>Basidiomycota</taxon>
        <taxon>Agaricomycotina</taxon>
        <taxon>Agaricomycetes</taxon>
        <taxon>Agaricomycetidae</taxon>
        <taxon>Agaricales</taxon>
        <taxon>Marasmiineae</taxon>
        <taxon>Mycenaceae</taxon>
        <taxon>Mycena</taxon>
    </lineage>
</organism>
<keyword evidence="1" id="KW-0175">Coiled coil</keyword>
<dbReference type="EMBL" id="JACAZI010000004">
    <property type="protein sequence ID" value="KAF7362719.1"/>
    <property type="molecule type" value="Genomic_DNA"/>
</dbReference>
<evidence type="ECO:0000256" key="1">
    <source>
        <dbReference type="SAM" id="Coils"/>
    </source>
</evidence>
<protein>
    <submittedName>
        <fullName evidence="2">F-box domain-containing protein</fullName>
    </submittedName>
</protein>
<proteinExistence type="predicted"/>
<name>A0A8H6YQJ9_9AGAR</name>
<dbReference type="SUPFAM" id="SSF52047">
    <property type="entry name" value="RNI-like"/>
    <property type="match status" value="1"/>
</dbReference>
<evidence type="ECO:0000313" key="2">
    <source>
        <dbReference type="EMBL" id="KAF7362719.1"/>
    </source>
</evidence>
<reference evidence="2" key="1">
    <citation type="submission" date="2020-05" db="EMBL/GenBank/DDBJ databases">
        <title>Mycena genomes resolve the evolution of fungal bioluminescence.</title>
        <authorList>
            <person name="Tsai I.J."/>
        </authorList>
    </citation>
    <scope>NUCLEOTIDE SEQUENCE</scope>
    <source>
        <strain evidence="2">CCC161011</strain>
    </source>
</reference>
<evidence type="ECO:0000313" key="3">
    <source>
        <dbReference type="Proteomes" id="UP000620124"/>
    </source>
</evidence>
<dbReference type="InterPro" id="IPR032675">
    <property type="entry name" value="LRR_dom_sf"/>
</dbReference>
<feature type="coiled-coil region" evidence="1">
    <location>
        <begin position="27"/>
        <end position="54"/>
    </location>
</feature>
<gene>
    <name evidence="2" type="ORF">MVEN_00621200</name>
</gene>
<dbReference type="OrthoDB" id="3063971at2759"/>
<dbReference type="Gene3D" id="3.80.10.10">
    <property type="entry name" value="Ribonuclease Inhibitor"/>
    <property type="match status" value="1"/>
</dbReference>